<dbReference type="Proteomes" id="UP001201701">
    <property type="component" value="Unassembled WGS sequence"/>
</dbReference>
<reference evidence="1 2" key="1">
    <citation type="submission" date="2022-02" db="EMBL/GenBank/DDBJ databases">
        <title>Draft genome sequence of Mezorhizobium retamae strain IRAMC:0171 isolated from Retama raetam nodules.</title>
        <authorList>
            <person name="Bengaied R."/>
            <person name="Sbissi I."/>
            <person name="Huber K."/>
            <person name="Ghodbane F."/>
            <person name="Nouioui I."/>
            <person name="Tarhouni M."/>
            <person name="Gtari M."/>
        </authorList>
    </citation>
    <scope>NUCLEOTIDE SEQUENCE [LARGE SCALE GENOMIC DNA]</scope>
    <source>
        <strain evidence="1 2">IRAMC:0171</strain>
    </source>
</reference>
<dbReference type="InterPro" id="IPR021333">
    <property type="entry name" value="DUF2946"/>
</dbReference>
<name>A0ABS9Q8I5_9HYPH</name>
<evidence type="ECO:0000313" key="2">
    <source>
        <dbReference type="Proteomes" id="UP001201701"/>
    </source>
</evidence>
<evidence type="ECO:0000313" key="1">
    <source>
        <dbReference type="EMBL" id="MCG7503730.1"/>
    </source>
</evidence>
<organism evidence="1 2">
    <name type="scientific">Mesorhizobium retamae</name>
    <dbReference type="NCBI Taxonomy" id="2912854"/>
    <lineage>
        <taxon>Bacteria</taxon>
        <taxon>Pseudomonadati</taxon>
        <taxon>Pseudomonadota</taxon>
        <taxon>Alphaproteobacteria</taxon>
        <taxon>Hyphomicrobiales</taxon>
        <taxon>Phyllobacteriaceae</taxon>
        <taxon>Mesorhizobium</taxon>
    </lineage>
</organism>
<protein>
    <recommendedName>
        <fullName evidence="3">DUF2946 domain-containing protein</fullName>
    </recommendedName>
</protein>
<accession>A0ABS9Q8I5</accession>
<sequence length="129" mass="13243">MRDIFRDKLTAAAVSVILVYLFLLQAFVAGITQSAMAASAADPLHVICTTEGAETPSDPIGPAGNGNACPCAALCNITGLASPAVVGGQDHVYLTATRPGHPRPRLALNPFTPSLRGFVPGPRAPPLLS</sequence>
<comment type="caution">
    <text evidence="1">The sequence shown here is derived from an EMBL/GenBank/DDBJ whole genome shotgun (WGS) entry which is preliminary data.</text>
</comment>
<evidence type="ECO:0008006" key="3">
    <source>
        <dbReference type="Google" id="ProtNLM"/>
    </source>
</evidence>
<dbReference type="EMBL" id="JAKREW010000001">
    <property type="protein sequence ID" value="MCG7503730.1"/>
    <property type="molecule type" value="Genomic_DNA"/>
</dbReference>
<dbReference type="RefSeq" id="WP_239361623.1">
    <property type="nucleotide sequence ID" value="NZ_JAKREW010000001.1"/>
</dbReference>
<keyword evidence="2" id="KW-1185">Reference proteome</keyword>
<proteinExistence type="predicted"/>
<dbReference type="Pfam" id="PF11162">
    <property type="entry name" value="DUF2946"/>
    <property type="match status" value="1"/>
</dbReference>
<gene>
    <name evidence="1" type="ORF">L4923_01715</name>
</gene>